<dbReference type="SUPFAM" id="SSF48452">
    <property type="entry name" value="TPR-like"/>
    <property type="match status" value="1"/>
</dbReference>
<evidence type="ECO:0000256" key="1">
    <source>
        <dbReference type="PROSITE-ProRule" id="PRU00339"/>
    </source>
</evidence>
<dbReference type="Pfam" id="PF13181">
    <property type="entry name" value="TPR_8"/>
    <property type="match status" value="2"/>
</dbReference>
<reference evidence="2 3" key="1">
    <citation type="journal article" date="2016" name="Nat. Commun.">
        <title>Thousands of microbial genomes shed light on interconnected biogeochemical processes in an aquifer system.</title>
        <authorList>
            <person name="Anantharaman K."/>
            <person name="Brown C.T."/>
            <person name="Hug L.A."/>
            <person name="Sharon I."/>
            <person name="Castelle C.J."/>
            <person name="Probst A.J."/>
            <person name="Thomas B.C."/>
            <person name="Singh A."/>
            <person name="Wilkins M.J."/>
            <person name="Karaoz U."/>
            <person name="Brodie E.L."/>
            <person name="Williams K.H."/>
            <person name="Hubbard S.S."/>
            <person name="Banfield J.F."/>
        </authorList>
    </citation>
    <scope>NUCLEOTIDE SEQUENCE [LARGE SCALE GENOMIC DNA]</scope>
</reference>
<dbReference type="EMBL" id="MFMC01000012">
    <property type="protein sequence ID" value="OGG77645.1"/>
    <property type="molecule type" value="Genomic_DNA"/>
</dbReference>
<dbReference type="SMART" id="SM00028">
    <property type="entry name" value="TPR"/>
    <property type="match status" value="2"/>
</dbReference>
<evidence type="ECO:0000313" key="2">
    <source>
        <dbReference type="EMBL" id="OGG77645.1"/>
    </source>
</evidence>
<name>A0A1F6EVJ8_9BACT</name>
<keyword evidence="1" id="KW-0802">TPR repeat</keyword>
<dbReference type="PROSITE" id="PS50005">
    <property type="entry name" value="TPR"/>
    <property type="match status" value="2"/>
</dbReference>
<feature type="repeat" description="TPR" evidence="1">
    <location>
        <begin position="86"/>
        <end position="119"/>
    </location>
</feature>
<feature type="repeat" description="TPR" evidence="1">
    <location>
        <begin position="121"/>
        <end position="154"/>
    </location>
</feature>
<dbReference type="InterPro" id="IPR019734">
    <property type="entry name" value="TPR_rpt"/>
</dbReference>
<comment type="caution">
    <text evidence="2">The sequence shown here is derived from an EMBL/GenBank/DDBJ whole genome shotgun (WGS) entry which is preliminary data.</text>
</comment>
<proteinExistence type="predicted"/>
<dbReference type="AlphaFoldDB" id="A0A1F6EVJ8"/>
<dbReference type="Proteomes" id="UP000177215">
    <property type="component" value="Unassembled WGS sequence"/>
</dbReference>
<protein>
    <submittedName>
        <fullName evidence="2">Uncharacterized protein</fullName>
    </submittedName>
</protein>
<evidence type="ECO:0000313" key="3">
    <source>
        <dbReference type="Proteomes" id="UP000177215"/>
    </source>
</evidence>
<dbReference type="Gene3D" id="1.25.40.10">
    <property type="entry name" value="Tetratricopeptide repeat domain"/>
    <property type="match status" value="1"/>
</dbReference>
<sequence>MQNISKNTFLIVAVLIVLLAGAWVFTRNSFTHPLPLAQGDTIASWDVQGTRNDGGELEKKANDQIARLQALLGGDQSGKDDDPTDYSLYVGIANQYELLGDGKQAYEYLGRAVSIDPTETGLAWHNLGALMVKLGALKTARTAYAKAVEAQPGVSQYHIARLEFLTDRFAEDTSAVEGAFQEAEAQFGDDASILQVKAAWYTKTLRYQDAITALETMKRLMGGSDAGIDREIARLEGLL</sequence>
<gene>
    <name evidence="2" type="ORF">A3B35_01345</name>
</gene>
<accession>A0A1F6EVJ8</accession>
<dbReference type="InterPro" id="IPR011990">
    <property type="entry name" value="TPR-like_helical_dom_sf"/>
</dbReference>
<organism evidence="2 3">
    <name type="scientific">Candidatus Kaiserbacteria bacterium RIFCSPLOWO2_01_FULL_54_24</name>
    <dbReference type="NCBI Taxonomy" id="1798515"/>
    <lineage>
        <taxon>Bacteria</taxon>
        <taxon>Candidatus Kaiseribacteriota</taxon>
    </lineage>
</organism>